<sequence length="60" mass="5843">MKSVSANSTVIDKDGSIELSRGGGAFAPGPDVDHANSAASRRGTGVAVAAVKSADSGVSR</sequence>
<comment type="caution">
    <text evidence="2">The sequence shown here is derived from an EMBL/GenBank/DDBJ whole genome shotgun (WGS) entry which is preliminary data.</text>
</comment>
<evidence type="ECO:0000313" key="3">
    <source>
        <dbReference type="Proteomes" id="UP000468928"/>
    </source>
</evidence>
<organism evidence="2 3">
    <name type="scientific">Nocardia cyriacigeorgica</name>
    <dbReference type="NCBI Taxonomy" id="135487"/>
    <lineage>
        <taxon>Bacteria</taxon>
        <taxon>Bacillati</taxon>
        <taxon>Actinomycetota</taxon>
        <taxon>Actinomycetes</taxon>
        <taxon>Mycobacteriales</taxon>
        <taxon>Nocardiaceae</taxon>
        <taxon>Nocardia</taxon>
    </lineage>
</organism>
<protein>
    <submittedName>
        <fullName evidence="2">Uncharacterized protein</fullName>
    </submittedName>
</protein>
<reference evidence="2 3" key="1">
    <citation type="submission" date="2020-01" db="EMBL/GenBank/DDBJ databases">
        <title>Genetics and antimicrobial susceptibilities of Nocardia species isolated from the soil; a comparison with species isolated from humans.</title>
        <authorList>
            <person name="Carrasco G."/>
            <person name="Monzon S."/>
            <person name="Sansegundo M."/>
            <person name="Garcia E."/>
            <person name="Garrido N."/>
            <person name="Medina M.J."/>
            <person name="Villalon P."/>
            <person name="Ramirez-Arocha A.C."/>
            <person name="Jimenez P."/>
            <person name="Cuesta I."/>
            <person name="Valdezate S."/>
        </authorList>
    </citation>
    <scope>NUCLEOTIDE SEQUENCE [LARGE SCALE GENOMIC DNA]</scope>
    <source>
        <strain evidence="2 3">CNM20110639</strain>
    </source>
</reference>
<accession>A0A6P1D8U1</accession>
<name>A0A6P1D8U1_9NOCA</name>
<gene>
    <name evidence="2" type="ORF">GV789_22090</name>
</gene>
<feature type="region of interest" description="Disordered" evidence="1">
    <location>
        <begin position="1"/>
        <end position="45"/>
    </location>
</feature>
<feature type="compositionally biased region" description="Polar residues" evidence="1">
    <location>
        <begin position="1"/>
        <end position="10"/>
    </location>
</feature>
<evidence type="ECO:0000256" key="1">
    <source>
        <dbReference type="SAM" id="MobiDB-lite"/>
    </source>
</evidence>
<proteinExistence type="predicted"/>
<dbReference type="RefSeq" id="WP_163829937.1">
    <property type="nucleotide sequence ID" value="NZ_JAAGUZ010000071.1"/>
</dbReference>
<dbReference type="AlphaFoldDB" id="A0A6P1D8U1"/>
<evidence type="ECO:0000313" key="2">
    <source>
        <dbReference type="EMBL" id="NEW47115.1"/>
    </source>
</evidence>
<dbReference type="Proteomes" id="UP000468928">
    <property type="component" value="Unassembled WGS sequence"/>
</dbReference>
<dbReference type="EMBL" id="JAAGUZ010000071">
    <property type="protein sequence ID" value="NEW47115.1"/>
    <property type="molecule type" value="Genomic_DNA"/>
</dbReference>